<proteinExistence type="predicted"/>
<name>A0A0F9HUK4_9ZZZZ</name>
<comment type="caution">
    <text evidence="1">The sequence shown here is derived from an EMBL/GenBank/DDBJ whole genome shotgun (WGS) entry which is preliminary data.</text>
</comment>
<reference evidence="1" key="1">
    <citation type="journal article" date="2015" name="Nature">
        <title>Complex archaea that bridge the gap between prokaryotes and eukaryotes.</title>
        <authorList>
            <person name="Spang A."/>
            <person name="Saw J.H."/>
            <person name="Jorgensen S.L."/>
            <person name="Zaremba-Niedzwiedzka K."/>
            <person name="Martijn J."/>
            <person name="Lind A.E."/>
            <person name="van Eijk R."/>
            <person name="Schleper C."/>
            <person name="Guy L."/>
            <person name="Ettema T.J."/>
        </authorList>
    </citation>
    <scope>NUCLEOTIDE SEQUENCE</scope>
</reference>
<dbReference type="AlphaFoldDB" id="A0A0F9HUK4"/>
<sequence length="65" mass="7013">MVPGGAGLQGAGHGKREMSVICPKCGARLVEVVLPPERIVACPNRRGGCGRFAGYHWFPQLLRVR</sequence>
<dbReference type="EMBL" id="LAZR01014076">
    <property type="protein sequence ID" value="KKM19066.1"/>
    <property type="molecule type" value="Genomic_DNA"/>
</dbReference>
<gene>
    <name evidence="1" type="ORF">LCGC14_1659450</name>
</gene>
<protein>
    <submittedName>
        <fullName evidence="1">Uncharacterized protein</fullName>
    </submittedName>
</protein>
<evidence type="ECO:0000313" key="1">
    <source>
        <dbReference type="EMBL" id="KKM19066.1"/>
    </source>
</evidence>
<organism evidence="1">
    <name type="scientific">marine sediment metagenome</name>
    <dbReference type="NCBI Taxonomy" id="412755"/>
    <lineage>
        <taxon>unclassified sequences</taxon>
        <taxon>metagenomes</taxon>
        <taxon>ecological metagenomes</taxon>
    </lineage>
</organism>
<accession>A0A0F9HUK4</accession>